<dbReference type="Pfam" id="PF19273">
    <property type="entry name" value="Exportin-5"/>
    <property type="match status" value="1"/>
</dbReference>
<dbReference type="Gene3D" id="1.25.10.10">
    <property type="entry name" value="Leucine-rich Repeat Variant"/>
    <property type="match status" value="1"/>
</dbReference>
<protein>
    <recommendedName>
        <fullName evidence="2">Exportin-5 C-terminal domain-containing protein</fullName>
    </recommendedName>
</protein>
<dbReference type="GO" id="GO:0005737">
    <property type="term" value="C:cytoplasm"/>
    <property type="evidence" value="ECO:0007669"/>
    <property type="project" value="EnsemblFungi"/>
</dbReference>
<feature type="domain" description="Exportin-5 C-terminal" evidence="2">
    <location>
        <begin position="379"/>
        <end position="1221"/>
    </location>
</feature>
<reference evidence="4" key="1">
    <citation type="submission" date="2016-05" db="EMBL/GenBank/DDBJ databases">
        <title>Comparative genomics of biotechnologically important yeasts.</title>
        <authorList>
            <consortium name="DOE Joint Genome Institute"/>
            <person name="Riley R."/>
            <person name="Haridas S."/>
            <person name="Wolfe K.H."/>
            <person name="Lopes M.R."/>
            <person name="Hittinger C.T."/>
            <person name="Goker M."/>
            <person name="Salamov A."/>
            <person name="Wisecaver J."/>
            <person name="Long T.M."/>
            <person name="Aerts A.L."/>
            <person name="Barry K."/>
            <person name="Choi C."/>
            <person name="Clum A."/>
            <person name="Coughlan A.Y."/>
            <person name="Deshpande S."/>
            <person name="Douglass A.P."/>
            <person name="Hanson S.J."/>
            <person name="Klenk H.-P."/>
            <person name="Labutti K."/>
            <person name="Lapidus A."/>
            <person name="Lindquist E."/>
            <person name="Lipzen A."/>
            <person name="Meier-Kolthoff J.P."/>
            <person name="Ohm R.A."/>
            <person name="Otillar R.P."/>
            <person name="Pangilinan J."/>
            <person name="Peng Y."/>
            <person name="Rokas A."/>
            <person name="Rosa C.A."/>
            <person name="Scheuner C."/>
            <person name="Sibirny A.A."/>
            <person name="Slot J.C."/>
            <person name="Stielow J.B."/>
            <person name="Sun H."/>
            <person name="Kurtzman C.P."/>
            <person name="Blackwell M."/>
            <person name="Grigoriev I.V."/>
            <person name="Jeffries T.W."/>
        </authorList>
    </citation>
    <scope>NUCLEOTIDE SEQUENCE [LARGE SCALE GENOMIC DNA]</scope>
    <source>
        <strain evidence="4">NRRL Y-2460</strain>
    </source>
</reference>
<dbReference type="GO" id="GO:0071528">
    <property type="term" value="P:tRNA re-export from nucleus"/>
    <property type="evidence" value="ECO:0007669"/>
    <property type="project" value="EnsemblFungi"/>
</dbReference>
<dbReference type="GO" id="GO:0005049">
    <property type="term" value="F:nuclear export signal receptor activity"/>
    <property type="evidence" value="ECO:0007669"/>
    <property type="project" value="EnsemblFungi"/>
</dbReference>
<proteinExistence type="predicted"/>
<dbReference type="EMBL" id="KV454012">
    <property type="protein sequence ID" value="ODV97276.1"/>
    <property type="molecule type" value="Genomic_DNA"/>
</dbReference>
<dbReference type="PANTHER" id="PTHR11223">
    <property type="entry name" value="EXPORTIN 1/5"/>
    <property type="match status" value="1"/>
</dbReference>
<dbReference type="Proteomes" id="UP000094236">
    <property type="component" value="Unassembled WGS sequence"/>
</dbReference>
<dbReference type="InterPro" id="IPR011989">
    <property type="entry name" value="ARM-like"/>
</dbReference>
<dbReference type="AlphaFoldDB" id="A0A1E4TZU9"/>
<feature type="region of interest" description="Disordered" evidence="1">
    <location>
        <begin position="1230"/>
        <end position="1267"/>
    </location>
</feature>
<accession>A0A1E4TZU9</accession>
<dbReference type="GO" id="GO:0042565">
    <property type="term" value="C:RNA nuclear export complex"/>
    <property type="evidence" value="ECO:0007669"/>
    <property type="project" value="TreeGrafter"/>
</dbReference>
<dbReference type="SUPFAM" id="SSF48371">
    <property type="entry name" value="ARM repeat"/>
    <property type="match status" value="1"/>
</dbReference>
<dbReference type="STRING" id="669874.A0A1E4TZU9"/>
<dbReference type="PANTHER" id="PTHR11223:SF3">
    <property type="entry name" value="EXPORTIN-5"/>
    <property type="match status" value="1"/>
</dbReference>
<dbReference type="GO" id="GO:0006611">
    <property type="term" value="P:protein export from nucleus"/>
    <property type="evidence" value="ECO:0007669"/>
    <property type="project" value="EnsemblFungi"/>
</dbReference>
<feature type="compositionally biased region" description="Low complexity" evidence="1">
    <location>
        <begin position="138"/>
        <end position="156"/>
    </location>
</feature>
<gene>
    <name evidence="3" type="ORF">PACTADRAFT_32749</name>
</gene>
<feature type="compositionally biased region" description="Basic and acidic residues" evidence="1">
    <location>
        <begin position="1245"/>
        <end position="1254"/>
    </location>
</feature>
<feature type="region of interest" description="Disordered" evidence="1">
    <location>
        <begin position="136"/>
        <end position="156"/>
    </location>
</feature>
<evidence type="ECO:0000313" key="4">
    <source>
        <dbReference type="Proteomes" id="UP000094236"/>
    </source>
</evidence>
<dbReference type="InterPro" id="IPR045065">
    <property type="entry name" value="XPO1/5"/>
</dbReference>
<dbReference type="InterPro" id="IPR016024">
    <property type="entry name" value="ARM-type_fold"/>
</dbReference>
<sequence length="1279" mass="147582">MDVNGVNQIIGALGIVHSPTSSNVERRQAQDFLERIKQQQESPYWGYQLALPDNNNDYIVKHFGLSLLQSSISNHYDDFDLNKQITVRNWIIELSNKLLGKDPHYMKEKLAFLWVDLAKRSWGTLLYKQISDTNNDMSGSENGNNNASNDNDNNSSRALSNEDLLESWKDMDKDLWQLWNLNACTRELTFIIFRTLFEDIYILEDPIAIMRAKELSSLCPEIVTSSKILSLKYEPNEQLSLFRASDEGWLITWSNLLQECLNNLNSIKDKDNAEYKTSENFVIKILQTLKTCLHWILPIAIREAHILARLTQCFMFSRNVTIRILATESLHALFTRSFSDQEDFSEIVGAIFTKDGINMLSQGYHSIQLDPDDIDDQLYSLLKKMVEMILGLTEYLNTNTGKVRAFELAPTSDIRGYLNLVLETTNNESLIVSGLSLQFWSSVLRIDQLASKPEYQELLPKLLEVASNRLINYEDFNDELPAKKYLEVDFEEQSDISVFLANYRKLMDDVVRITVCQKPKDGLNWLEARLNQFYCSPLGQENIANNHLTYKGDGAECYIYGYSQFIIIEACIRGISRWHIWYDDKHEDKQQKAEYLNTLVESLCEKLLMLQIKDPLLLRKQVQTLVQFSPLLKDFSNNLMFRVLEKVILSCTYEYPENSTDEERENIRDLRTSCGTELNRLAYLMPESLKVILNDLEVAISNILSSNKVTDHEAVAFKSFLLVVSQRSSIDNKVERFSKIVDPELAAWSDPTTEKGLLELPWFMERLGIVKIAEYFQSRGITSTTNLLDAEMDDTGRNLKNELKKHWSSVFPIRATRIFIQYSIEKLPHDSEEYQNLLKLWKPRIQPILPHILQLIHQIQSYHDPNNWQDLPVEVQSFVKYSCMERFWQQGVSIQSKETFMEENVKAMHTLRDFADSVGHIVRYTREYSYLTIGSISELEETLYEVPNMATQLWQAVAGSSVGITLHSWRHLINLVLRCVIKNCPLKFVDTFMAELLPQVLTTLDNLLLKNWERIYLKGLQLSGNEDDQTLSEEMMEEHLLRQLTAVVDRMLIDLVGQLGHGKLNELQKAIRNLIFNNANILAIFLQLLNHIILFKDTRCSYNAILIMRNLISDVLLRDEEVDKYITNTFIKTLVTIINDPFFADCKSEAGYLLTSMYLALRKKHQYPQDFLNDLINEISNGTDDKKSGSDNMFSIKQLEEILNKTQSIRMQKNMMVTFITVDSNSDLEGTNGAGSGFNNNGTNRKKDLEEANNSRKKKTDGSNIEDYTGLNNLFGDDV</sequence>
<dbReference type="OrthoDB" id="2215036at2759"/>
<dbReference type="InterPro" id="IPR045478">
    <property type="entry name" value="Exportin-5_C"/>
</dbReference>
<evidence type="ECO:0000259" key="2">
    <source>
        <dbReference type="Pfam" id="PF19273"/>
    </source>
</evidence>
<dbReference type="GO" id="GO:0003723">
    <property type="term" value="F:RNA binding"/>
    <property type="evidence" value="ECO:0007669"/>
    <property type="project" value="TreeGrafter"/>
</dbReference>
<evidence type="ECO:0000256" key="1">
    <source>
        <dbReference type="SAM" id="MobiDB-lite"/>
    </source>
</evidence>
<dbReference type="GO" id="GO:0005634">
    <property type="term" value="C:nucleus"/>
    <property type="evidence" value="ECO:0007669"/>
    <property type="project" value="EnsemblFungi"/>
</dbReference>
<organism evidence="3 4">
    <name type="scientific">Pachysolen tannophilus NRRL Y-2460</name>
    <dbReference type="NCBI Taxonomy" id="669874"/>
    <lineage>
        <taxon>Eukaryota</taxon>
        <taxon>Fungi</taxon>
        <taxon>Dikarya</taxon>
        <taxon>Ascomycota</taxon>
        <taxon>Saccharomycotina</taxon>
        <taxon>Pichiomycetes</taxon>
        <taxon>Pachysolenaceae</taxon>
        <taxon>Pachysolen</taxon>
    </lineage>
</organism>
<name>A0A1E4TZU9_PACTA</name>
<keyword evidence="4" id="KW-1185">Reference proteome</keyword>
<evidence type="ECO:0000313" key="3">
    <source>
        <dbReference type="EMBL" id="ODV97276.1"/>
    </source>
</evidence>